<dbReference type="FunCoup" id="A0A1V9XP04">
    <property type="interactions" value="381"/>
</dbReference>
<evidence type="ECO:0000256" key="3">
    <source>
        <dbReference type="ARBA" id="ARBA00011775"/>
    </source>
</evidence>
<dbReference type="PANTHER" id="PTHR11043:SF0">
    <property type="entry name" value="COATOMER SUBUNIT ZETA"/>
    <property type="match status" value="1"/>
</dbReference>
<evidence type="ECO:0000256" key="7">
    <source>
        <dbReference type="ARBA" id="ARBA00022927"/>
    </source>
</evidence>
<dbReference type="GO" id="GO:0006890">
    <property type="term" value="P:retrograde vesicle-mediated transport, Golgi to endoplasmic reticulum"/>
    <property type="evidence" value="ECO:0007669"/>
    <property type="project" value="UniProtKB-UniRule"/>
</dbReference>
<keyword evidence="9 12" id="KW-0472">Membrane</keyword>
<name>A0A1V9XP04_9ACAR</name>
<dbReference type="Proteomes" id="UP000192247">
    <property type="component" value="Unassembled WGS sequence"/>
</dbReference>
<evidence type="ECO:0000256" key="8">
    <source>
        <dbReference type="ARBA" id="ARBA00023034"/>
    </source>
</evidence>
<proteinExistence type="inferred from homology"/>
<dbReference type="GO" id="GO:0006891">
    <property type="term" value="P:intra-Golgi vesicle-mediated transport"/>
    <property type="evidence" value="ECO:0007669"/>
    <property type="project" value="TreeGrafter"/>
</dbReference>
<evidence type="ECO:0000313" key="14">
    <source>
        <dbReference type="EMBL" id="OQR75201.1"/>
    </source>
</evidence>
<dbReference type="Pfam" id="PF01217">
    <property type="entry name" value="Clat_adaptor_s"/>
    <property type="match status" value="1"/>
</dbReference>
<dbReference type="InterPro" id="IPR011012">
    <property type="entry name" value="Longin-like_dom_sf"/>
</dbReference>
<comment type="similarity">
    <text evidence="2 12">Belongs to the adaptor complexes small subunit family.</text>
</comment>
<dbReference type="InterPro" id="IPR039652">
    <property type="entry name" value="Coatomer_zeta"/>
</dbReference>
<keyword evidence="4 12" id="KW-0813">Transport</keyword>
<evidence type="ECO:0000256" key="1">
    <source>
        <dbReference type="ARBA" id="ARBA00004255"/>
    </source>
</evidence>
<evidence type="ECO:0000256" key="2">
    <source>
        <dbReference type="ARBA" id="ARBA00006972"/>
    </source>
</evidence>
<keyword evidence="5 12" id="KW-0963">Cytoplasm</keyword>
<dbReference type="Gene3D" id="3.30.450.60">
    <property type="match status" value="1"/>
</dbReference>
<comment type="subcellular location">
    <subcellularLocation>
        <location evidence="12">Cytoplasm</location>
    </subcellularLocation>
    <subcellularLocation>
        <location evidence="1 12">Golgi apparatus membrane</location>
        <topology evidence="1 12">Peripheral membrane protein</topology>
        <orientation evidence="1 12">Cytoplasmic side</orientation>
    </subcellularLocation>
    <subcellularLocation>
        <location evidence="12">Cytoplasmic vesicle</location>
        <location evidence="12">COPI-coated vesicle membrane</location>
        <topology evidence="12">Peripheral membrane protein</topology>
        <orientation evidence="12">Cytoplasmic side</orientation>
    </subcellularLocation>
</comment>
<evidence type="ECO:0000256" key="9">
    <source>
        <dbReference type="ARBA" id="ARBA00023136"/>
    </source>
</evidence>
<accession>A0A1V9XP04</accession>
<evidence type="ECO:0000256" key="6">
    <source>
        <dbReference type="ARBA" id="ARBA00022892"/>
    </source>
</evidence>
<feature type="domain" description="AP complex mu/sigma subunit" evidence="13">
    <location>
        <begin position="13"/>
        <end position="146"/>
    </location>
</feature>
<dbReference type="GO" id="GO:0030126">
    <property type="term" value="C:COPI vesicle coat"/>
    <property type="evidence" value="ECO:0007669"/>
    <property type="project" value="UniProtKB-UniRule"/>
</dbReference>
<gene>
    <name evidence="14" type="ORF">BIW11_08582</name>
</gene>
<dbReference type="GO" id="GO:0006886">
    <property type="term" value="P:intracellular protein transport"/>
    <property type="evidence" value="ECO:0007669"/>
    <property type="project" value="TreeGrafter"/>
</dbReference>
<keyword evidence="8 12" id="KW-0333">Golgi apparatus</keyword>
<dbReference type="GO" id="GO:0000139">
    <property type="term" value="C:Golgi membrane"/>
    <property type="evidence" value="ECO:0007669"/>
    <property type="project" value="UniProtKB-SubCell"/>
</dbReference>
<protein>
    <recommendedName>
        <fullName evidence="12">Coatomer subunit zeta</fullName>
    </recommendedName>
</protein>
<dbReference type="SUPFAM" id="SSF64356">
    <property type="entry name" value="SNARE-like"/>
    <property type="match status" value="1"/>
</dbReference>
<reference evidence="14 15" key="1">
    <citation type="journal article" date="2017" name="Gigascience">
        <title>Draft genome of the honey bee ectoparasitic mite, Tropilaelaps mercedesae, is shaped by the parasitic life history.</title>
        <authorList>
            <person name="Dong X."/>
            <person name="Armstrong S.D."/>
            <person name="Xia D."/>
            <person name="Makepeace B.L."/>
            <person name="Darby A.C."/>
            <person name="Kadowaki T."/>
        </authorList>
    </citation>
    <scope>NUCLEOTIDE SEQUENCE [LARGE SCALE GENOMIC DNA]</scope>
    <source>
        <strain evidence="14">Wuxi-XJTLU</strain>
    </source>
</reference>
<evidence type="ECO:0000256" key="10">
    <source>
        <dbReference type="ARBA" id="ARBA00023329"/>
    </source>
</evidence>
<dbReference type="FunFam" id="3.30.450.60:FF:000013">
    <property type="entry name" value="Coatomer subunit zeta"/>
    <property type="match status" value="1"/>
</dbReference>
<evidence type="ECO:0000256" key="4">
    <source>
        <dbReference type="ARBA" id="ARBA00022448"/>
    </source>
</evidence>
<sequence>MDLGLSEPTLSVIKAIIIMDQDGHRILARYYESTGPLANEKSFEKMLCSKMGAAEVCMLEGLTCVHRSNVDLHLYVIGSGNQNPLFFSATLNCLYETLSLLFRKSVEKRAVIDHLDAVFLVLDEICDNGVILETDASAVFSRLAVKGGDEEQNVSQLFQSAKEQLKWSLLK</sequence>
<comment type="caution">
    <text evidence="14">The sequence shown here is derived from an EMBL/GenBank/DDBJ whole genome shotgun (WGS) entry which is preliminary data.</text>
</comment>
<evidence type="ECO:0000256" key="12">
    <source>
        <dbReference type="RuleBase" id="RU366053"/>
    </source>
</evidence>
<dbReference type="AlphaFoldDB" id="A0A1V9XP04"/>
<dbReference type="InterPro" id="IPR022775">
    <property type="entry name" value="AP_mu_sigma_su"/>
</dbReference>
<dbReference type="OrthoDB" id="10249988at2759"/>
<keyword evidence="10 12" id="KW-0968">Cytoplasmic vesicle</keyword>
<comment type="function">
    <text evidence="11">The coatomer is a cytosolic protein complex that binds to dilysine motifs and reversibly associates with Golgi non-clathrin-coated vesicles, which further mediate biosynthetic protein transport from the ER, via the Golgi up to the trans Golgi network. Coatomer complex is required for budding from Golgi membranes, and is essential for the retrograde Golgi-to-ER transport of dilysine-tagged proteins. The zeta subunit may be involved in regulating the coat assembly and, hence, the rate of biosynthetic protein transport due to its association-dissociation properties with the coatomer complex.</text>
</comment>
<dbReference type="PANTHER" id="PTHR11043">
    <property type="entry name" value="ZETA-COAT PROTEIN"/>
    <property type="match status" value="1"/>
</dbReference>
<evidence type="ECO:0000256" key="5">
    <source>
        <dbReference type="ARBA" id="ARBA00022490"/>
    </source>
</evidence>
<comment type="subunit">
    <text evidence="3 12">Oligomeric complex that consists of at least the alpha, beta, beta', gamma, delta, epsilon and zeta subunits.</text>
</comment>
<evidence type="ECO:0000313" key="15">
    <source>
        <dbReference type="Proteomes" id="UP000192247"/>
    </source>
</evidence>
<keyword evidence="6 12" id="KW-0931">ER-Golgi transport</keyword>
<evidence type="ECO:0000259" key="13">
    <source>
        <dbReference type="Pfam" id="PF01217"/>
    </source>
</evidence>
<evidence type="ECO:0000256" key="11">
    <source>
        <dbReference type="ARBA" id="ARBA00045555"/>
    </source>
</evidence>
<dbReference type="STRING" id="418985.A0A1V9XP04"/>
<keyword evidence="15" id="KW-1185">Reference proteome</keyword>
<dbReference type="InParanoid" id="A0A1V9XP04"/>
<dbReference type="EMBL" id="MNPL01006674">
    <property type="protein sequence ID" value="OQR75201.1"/>
    <property type="molecule type" value="Genomic_DNA"/>
</dbReference>
<keyword evidence="7 12" id="KW-0653">Protein transport</keyword>
<organism evidence="14 15">
    <name type="scientific">Tropilaelaps mercedesae</name>
    <dbReference type="NCBI Taxonomy" id="418985"/>
    <lineage>
        <taxon>Eukaryota</taxon>
        <taxon>Metazoa</taxon>
        <taxon>Ecdysozoa</taxon>
        <taxon>Arthropoda</taxon>
        <taxon>Chelicerata</taxon>
        <taxon>Arachnida</taxon>
        <taxon>Acari</taxon>
        <taxon>Parasitiformes</taxon>
        <taxon>Mesostigmata</taxon>
        <taxon>Gamasina</taxon>
        <taxon>Dermanyssoidea</taxon>
        <taxon>Laelapidae</taxon>
        <taxon>Tropilaelaps</taxon>
    </lineage>
</organism>